<evidence type="ECO:0000313" key="2">
    <source>
        <dbReference type="Proteomes" id="UP001165378"/>
    </source>
</evidence>
<protein>
    <submittedName>
        <fullName evidence="1">Uncharacterized protein</fullName>
    </submittedName>
</protein>
<dbReference type="AlphaFoldDB" id="A0AA41U2K6"/>
<reference evidence="1" key="1">
    <citation type="submission" date="2022-01" db="EMBL/GenBank/DDBJ databases">
        <title>Genome-Based Taxonomic Classification of the Phylum Actinobacteria.</title>
        <authorList>
            <person name="Gao Y."/>
        </authorList>
    </citation>
    <scope>NUCLEOTIDE SEQUENCE</scope>
    <source>
        <strain evidence="1">KLBMP 8922</strain>
    </source>
</reference>
<gene>
    <name evidence="1" type="ORF">LZ495_08250</name>
</gene>
<dbReference type="RefSeq" id="WP_235051344.1">
    <property type="nucleotide sequence ID" value="NZ_JAKFHA010000003.1"/>
</dbReference>
<accession>A0AA41U2K6</accession>
<evidence type="ECO:0000313" key="1">
    <source>
        <dbReference type="EMBL" id="MCF2527204.1"/>
    </source>
</evidence>
<organism evidence="1 2">
    <name type="scientific">Yinghuangia soli</name>
    <dbReference type="NCBI Taxonomy" id="2908204"/>
    <lineage>
        <taxon>Bacteria</taxon>
        <taxon>Bacillati</taxon>
        <taxon>Actinomycetota</taxon>
        <taxon>Actinomycetes</taxon>
        <taxon>Kitasatosporales</taxon>
        <taxon>Streptomycetaceae</taxon>
        <taxon>Yinghuangia</taxon>
    </lineage>
</organism>
<sequence length="119" mass="13179">MSLNARSGAGGTDPSFCAVYADASGLWFQAGSRRWRVDDDVRFVRDAHERPGACRFSIVVGSQVAASWGYSGPLADPVNQADPAFDGMEEELQDIRLFLARVGNDPEWRRRFGVNRNLD</sequence>
<keyword evidence="2" id="KW-1185">Reference proteome</keyword>
<name>A0AA41U2K6_9ACTN</name>
<dbReference type="EMBL" id="JAKFHA010000003">
    <property type="protein sequence ID" value="MCF2527204.1"/>
    <property type="molecule type" value="Genomic_DNA"/>
</dbReference>
<proteinExistence type="predicted"/>
<comment type="caution">
    <text evidence="1">The sequence shown here is derived from an EMBL/GenBank/DDBJ whole genome shotgun (WGS) entry which is preliminary data.</text>
</comment>
<dbReference type="Proteomes" id="UP001165378">
    <property type="component" value="Unassembled WGS sequence"/>
</dbReference>